<dbReference type="Proteomes" id="UP000182658">
    <property type="component" value="Unassembled WGS sequence"/>
</dbReference>
<name>A0A1J7JT80_9PEZI</name>
<dbReference type="PANTHER" id="PTHR47966:SF51">
    <property type="entry name" value="BETA-SITE APP-CLEAVING ENZYME, ISOFORM A-RELATED"/>
    <property type="match status" value="1"/>
</dbReference>
<reference evidence="6 7" key="1">
    <citation type="submission" date="2016-10" db="EMBL/GenBank/DDBJ databases">
        <title>Draft genome sequence of Coniochaeta ligniaria NRRL30616, a lignocellulolytic fungus for bioabatement of inhibitors in plant biomass hydrolysates.</title>
        <authorList>
            <consortium name="DOE Joint Genome Institute"/>
            <person name="Jimenez D.J."/>
            <person name="Hector R.E."/>
            <person name="Riley R."/>
            <person name="Sun H."/>
            <person name="Grigoriev I.V."/>
            <person name="Van Elsas J.D."/>
            <person name="Nichols N.N."/>
        </authorList>
    </citation>
    <scope>NUCLEOTIDE SEQUENCE [LARGE SCALE GENOMIC DNA]</scope>
    <source>
        <strain evidence="6 7">NRRL 30616</strain>
    </source>
</reference>
<feature type="compositionally biased region" description="Polar residues" evidence="2">
    <location>
        <begin position="583"/>
        <end position="594"/>
    </location>
</feature>
<feature type="transmembrane region" description="Helical" evidence="3">
    <location>
        <begin position="471"/>
        <end position="494"/>
    </location>
</feature>
<evidence type="ECO:0000256" key="4">
    <source>
        <dbReference type="SAM" id="SignalP"/>
    </source>
</evidence>
<evidence type="ECO:0000259" key="5">
    <source>
        <dbReference type="PROSITE" id="PS51767"/>
    </source>
</evidence>
<feature type="signal peptide" evidence="4">
    <location>
        <begin position="1"/>
        <end position="20"/>
    </location>
</feature>
<proteinExistence type="inferred from homology"/>
<feature type="domain" description="Peptidase A1" evidence="5">
    <location>
        <begin position="67"/>
        <end position="420"/>
    </location>
</feature>
<evidence type="ECO:0000256" key="2">
    <source>
        <dbReference type="SAM" id="MobiDB-lite"/>
    </source>
</evidence>
<keyword evidence="3" id="KW-0812">Transmembrane</keyword>
<dbReference type="PRINTS" id="PR00792">
    <property type="entry name" value="PEPSIN"/>
</dbReference>
<dbReference type="InterPro" id="IPR033121">
    <property type="entry name" value="PEPTIDASE_A1"/>
</dbReference>
<dbReference type="InterPro" id="IPR034164">
    <property type="entry name" value="Pepsin-like_dom"/>
</dbReference>
<dbReference type="GO" id="GO:0006508">
    <property type="term" value="P:proteolysis"/>
    <property type="evidence" value="ECO:0007669"/>
    <property type="project" value="UniProtKB-KW"/>
</dbReference>
<evidence type="ECO:0000313" key="6">
    <source>
        <dbReference type="EMBL" id="OIW32564.1"/>
    </source>
</evidence>
<dbReference type="AlphaFoldDB" id="A0A1J7JT80"/>
<dbReference type="CDD" id="cd05471">
    <property type="entry name" value="pepsin_like"/>
    <property type="match status" value="1"/>
</dbReference>
<accession>A0A1J7JT80</accession>
<feature type="chain" id="PRO_5012453342" evidence="4">
    <location>
        <begin position="21"/>
        <end position="594"/>
    </location>
</feature>
<dbReference type="InterPro" id="IPR001461">
    <property type="entry name" value="Aspartic_peptidase_A1"/>
</dbReference>
<dbReference type="STRING" id="1408157.A0A1J7JT80"/>
<evidence type="ECO:0000256" key="3">
    <source>
        <dbReference type="SAM" id="Phobius"/>
    </source>
</evidence>
<dbReference type="GO" id="GO:0004190">
    <property type="term" value="F:aspartic-type endopeptidase activity"/>
    <property type="evidence" value="ECO:0007669"/>
    <property type="project" value="InterPro"/>
</dbReference>
<dbReference type="PANTHER" id="PTHR47966">
    <property type="entry name" value="BETA-SITE APP-CLEAVING ENZYME, ISOFORM A-RELATED"/>
    <property type="match status" value="1"/>
</dbReference>
<feature type="compositionally biased region" description="Low complexity" evidence="2">
    <location>
        <begin position="439"/>
        <end position="459"/>
    </location>
</feature>
<keyword evidence="3" id="KW-0472">Membrane</keyword>
<dbReference type="SUPFAM" id="SSF50630">
    <property type="entry name" value="Acid proteases"/>
    <property type="match status" value="1"/>
</dbReference>
<gene>
    <name evidence="6" type="ORF">CONLIGDRAFT_699378</name>
</gene>
<evidence type="ECO:0000313" key="7">
    <source>
        <dbReference type="Proteomes" id="UP000182658"/>
    </source>
</evidence>
<keyword evidence="6" id="KW-0378">Hydrolase</keyword>
<dbReference type="InParanoid" id="A0A1J7JT80"/>
<keyword evidence="7" id="KW-1185">Reference proteome</keyword>
<dbReference type="EMBL" id="KV875095">
    <property type="protein sequence ID" value="OIW32564.1"/>
    <property type="molecule type" value="Genomic_DNA"/>
</dbReference>
<dbReference type="GO" id="GO:0000324">
    <property type="term" value="C:fungal-type vacuole"/>
    <property type="evidence" value="ECO:0007669"/>
    <property type="project" value="TreeGrafter"/>
</dbReference>
<dbReference type="OrthoDB" id="4074350at2759"/>
<keyword evidence="3" id="KW-1133">Transmembrane helix</keyword>
<dbReference type="InterPro" id="IPR021109">
    <property type="entry name" value="Peptidase_aspartic_dom_sf"/>
</dbReference>
<feature type="region of interest" description="Disordered" evidence="2">
    <location>
        <begin position="437"/>
        <end position="462"/>
    </location>
</feature>
<keyword evidence="4" id="KW-0732">Signal</keyword>
<keyword evidence="6" id="KW-0645">Protease</keyword>
<dbReference type="Gene3D" id="2.40.70.10">
    <property type="entry name" value="Acid Proteases"/>
    <property type="match status" value="2"/>
</dbReference>
<sequence length="594" mass="64316">MLLLPAFSVVLSHLVWKCLAVEHELAARSEHTTAAQNVTALSWHSHHASLLDYHSSVTSEGNDGPWSTFNLRVGTPDQDVRVLVSTASPETLVVLSEFGCSTKAFKTVPADCSASRGAMFSPNASSSWQDQGLFSINQNGVGLEANLGYSVNADFGLDTLGLGYVAGGNGPTLTNQTIGGVATASPFYLGIFGLGTQPVNFTRLGNFSTPSYLASLKAQNLIPSLSWSYTAGAMYRLKHVYGQLIFSGYDTSRFIKNTVSFTMAGDVTRDLVVSLQSIIYSGSTQTPLLSSSINVFLDSTDPFLWLPAEACRAFESAFGLVLDSATGLYLVNDSHHSSLILADAEVTFRLSDVSDGGDVVNIVLPYRAFDLTAKYPLVENTSYYFPLRQAANESQYTLGRTFFQEAYLTADYERGTFNVSQCSWIEGADENIVTIQPKTTDVSSDPTDPPSSTTPSTDPNAPNSHHALKGWVTALIVIGSIAGLAVLAGLYLFFRKRANTQPRDTHVSPQRDSKSLFSEPEVVLEQYGDSRNNLYQELHSDSKAVHVGQLEADWRDHAHEFDGTCEPVEMDAVSTRHAHTPLASRNASPVGQVS</sequence>
<comment type="similarity">
    <text evidence="1">Belongs to the peptidase A1 family.</text>
</comment>
<feature type="region of interest" description="Disordered" evidence="2">
    <location>
        <begin position="575"/>
        <end position="594"/>
    </location>
</feature>
<evidence type="ECO:0000256" key="1">
    <source>
        <dbReference type="ARBA" id="ARBA00007447"/>
    </source>
</evidence>
<dbReference type="Pfam" id="PF00026">
    <property type="entry name" value="Asp"/>
    <property type="match status" value="1"/>
</dbReference>
<dbReference type="PROSITE" id="PS51767">
    <property type="entry name" value="PEPTIDASE_A1"/>
    <property type="match status" value="1"/>
</dbReference>
<organism evidence="6 7">
    <name type="scientific">Coniochaeta ligniaria NRRL 30616</name>
    <dbReference type="NCBI Taxonomy" id="1408157"/>
    <lineage>
        <taxon>Eukaryota</taxon>
        <taxon>Fungi</taxon>
        <taxon>Dikarya</taxon>
        <taxon>Ascomycota</taxon>
        <taxon>Pezizomycotina</taxon>
        <taxon>Sordariomycetes</taxon>
        <taxon>Sordariomycetidae</taxon>
        <taxon>Coniochaetales</taxon>
        <taxon>Coniochaetaceae</taxon>
        <taxon>Coniochaeta</taxon>
    </lineage>
</organism>
<protein>
    <submittedName>
        <fullName evidence="6">Acid protease</fullName>
    </submittedName>
</protein>